<evidence type="ECO:0000256" key="2">
    <source>
        <dbReference type="HAMAP-Rule" id="MF_02066"/>
    </source>
</evidence>
<dbReference type="NCBIfam" id="TIGR02795">
    <property type="entry name" value="tol_pal_ybgF"/>
    <property type="match status" value="1"/>
</dbReference>
<evidence type="ECO:0000313" key="4">
    <source>
        <dbReference type="EMBL" id="MDP4299499.1"/>
    </source>
</evidence>
<feature type="chain" id="PRO_5044909042" description="Cell division coordinator CpoB" evidence="2">
    <location>
        <begin position="31"/>
        <end position="286"/>
    </location>
</feature>
<keyword evidence="5" id="KW-1185">Reference proteome</keyword>
<evidence type="ECO:0000256" key="1">
    <source>
        <dbReference type="ARBA" id="ARBA00022729"/>
    </source>
</evidence>
<dbReference type="InterPro" id="IPR039565">
    <property type="entry name" value="BamD-like"/>
</dbReference>
<dbReference type="EMBL" id="JAUZEE010000001">
    <property type="protein sequence ID" value="MDP4299499.1"/>
    <property type="molecule type" value="Genomic_DNA"/>
</dbReference>
<dbReference type="InterPro" id="IPR011990">
    <property type="entry name" value="TPR-like_helical_dom_sf"/>
</dbReference>
<keyword evidence="2" id="KW-0132">Cell division</keyword>
<reference evidence="4 5" key="1">
    <citation type="submission" date="2023-08" db="EMBL/GenBank/DDBJ databases">
        <authorList>
            <person name="Roldan D.M."/>
            <person name="Menes R.J."/>
        </authorList>
    </citation>
    <scope>NUCLEOTIDE SEQUENCE [LARGE SCALE GENOMIC DNA]</scope>
    <source>
        <strain evidence="4 5">CCM 2812</strain>
    </source>
</reference>
<dbReference type="Gene3D" id="1.25.40.10">
    <property type="entry name" value="Tetratricopeptide repeat domain"/>
    <property type="match status" value="1"/>
</dbReference>
<accession>A0ABT9FZ43</accession>
<feature type="coiled-coil region" evidence="2">
    <location>
        <begin position="35"/>
        <end position="143"/>
    </location>
</feature>
<dbReference type="HAMAP" id="MF_02066">
    <property type="entry name" value="CpoB"/>
    <property type="match status" value="1"/>
</dbReference>
<sequence precursor="true">MNNMSQPLTRLARSLLLCLPLFGLVPSAQAGLFDDEEARKAILELRGRLDKAEAANTQLSQQLQQQQAARKAENADATEQLNVLRRGVLDLNGQIELLRGEMAKLRGQDEQATQSTRDAARELADLQRKQKDLIAALAAQDERLRKLEPQKVSLDGREITVDVAEKKAYDDAIGVLRKGDFARAAEALQAFQRRFAGSSYGGHVQYWLGNAQYGKGDVKEAMATFRALVTSTPDHPRAAEALLAVANCQVELKDPKAARKTLDELVKTYPQSEAAQSGRERLAQIK</sequence>
<keyword evidence="2" id="KW-0175">Coiled coil</keyword>
<dbReference type="InterPro" id="IPR014162">
    <property type="entry name" value="CpoB_C"/>
</dbReference>
<name>A0ABT9FZ43_LEPDI</name>
<organism evidence="4 5">
    <name type="scientific">Leptothrix discophora</name>
    <dbReference type="NCBI Taxonomy" id="89"/>
    <lineage>
        <taxon>Bacteria</taxon>
        <taxon>Pseudomonadati</taxon>
        <taxon>Pseudomonadota</taxon>
        <taxon>Betaproteobacteria</taxon>
        <taxon>Burkholderiales</taxon>
        <taxon>Sphaerotilaceae</taxon>
        <taxon>Leptothrix</taxon>
    </lineage>
</organism>
<proteinExistence type="inferred from homology"/>
<evidence type="ECO:0000313" key="5">
    <source>
        <dbReference type="Proteomes" id="UP001235760"/>
    </source>
</evidence>
<dbReference type="Pfam" id="PF13525">
    <property type="entry name" value="YfiO"/>
    <property type="match status" value="1"/>
</dbReference>
<keyword evidence="2" id="KW-0574">Periplasm</keyword>
<comment type="function">
    <text evidence="2">Mediates coordination of peptidoglycan synthesis and outer membrane constriction during cell division.</text>
</comment>
<protein>
    <recommendedName>
        <fullName evidence="2">Cell division coordinator CpoB</fullName>
    </recommendedName>
</protein>
<comment type="caution">
    <text evidence="4">The sequence shown here is derived from an EMBL/GenBank/DDBJ whole genome shotgun (WGS) entry which is preliminary data.</text>
</comment>
<evidence type="ECO:0000259" key="3">
    <source>
        <dbReference type="Pfam" id="PF13525"/>
    </source>
</evidence>
<keyword evidence="2" id="KW-0131">Cell cycle</keyword>
<feature type="domain" description="Outer membrane lipoprotein BamD-like" evidence="3">
    <location>
        <begin position="163"/>
        <end position="286"/>
    </location>
</feature>
<comment type="subcellular location">
    <subcellularLocation>
        <location evidence="2">Periplasm</location>
    </subcellularLocation>
</comment>
<keyword evidence="1 2" id="KW-0732">Signal</keyword>
<dbReference type="SUPFAM" id="SSF48452">
    <property type="entry name" value="TPR-like"/>
    <property type="match status" value="1"/>
</dbReference>
<gene>
    <name evidence="4" type="primary">ybgF</name>
    <name evidence="2" type="synonym">cpoB</name>
    <name evidence="4" type="ORF">Q8X39_02525</name>
</gene>
<dbReference type="InterPro" id="IPR034706">
    <property type="entry name" value="CpoB"/>
</dbReference>
<dbReference type="Proteomes" id="UP001235760">
    <property type="component" value="Unassembled WGS sequence"/>
</dbReference>
<feature type="signal peptide" evidence="2">
    <location>
        <begin position="1"/>
        <end position="30"/>
    </location>
</feature>
<comment type="similarity">
    <text evidence="2">Belongs to the CpoB family.</text>
</comment>